<gene>
    <name evidence="2" type="ORF">GCM10010151_57530</name>
</gene>
<keyword evidence="1" id="KW-0175">Coiled coil</keyword>
<accession>A0ABN0XBQ7</accession>
<keyword evidence="3" id="KW-1185">Reference proteome</keyword>
<evidence type="ECO:0000256" key="1">
    <source>
        <dbReference type="SAM" id="Coils"/>
    </source>
</evidence>
<dbReference type="Gene3D" id="3.40.50.150">
    <property type="entry name" value="Vaccinia Virus protein VP39"/>
    <property type="match status" value="1"/>
</dbReference>
<evidence type="ECO:0000313" key="2">
    <source>
        <dbReference type="EMBL" id="GAA0360179.1"/>
    </source>
</evidence>
<comment type="caution">
    <text evidence="2">The sequence shown here is derived from an EMBL/GenBank/DDBJ whole genome shotgun (WGS) entry which is preliminary data.</text>
</comment>
<reference evidence="2 3" key="1">
    <citation type="journal article" date="2019" name="Int. J. Syst. Evol. Microbiol.">
        <title>The Global Catalogue of Microorganisms (GCM) 10K type strain sequencing project: providing services to taxonomists for standard genome sequencing and annotation.</title>
        <authorList>
            <consortium name="The Broad Institute Genomics Platform"/>
            <consortium name="The Broad Institute Genome Sequencing Center for Infectious Disease"/>
            <person name="Wu L."/>
            <person name="Ma J."/>
        </authorList>
    </citation>
    <scope>NUCLEOTIDE SEQUENCE [LARGE SCALE GENOMIC DNA]</scope>
    <source>
        <strain evidence="2 3">JCM 3146</strain>
    </source>
</reference>
<organism evidence="2 3">
    <name type="scientific">Actinoallomurus spadix</name>
    <dbReference type="NCBI Taxonomy" id="79912"/>
    <lineage>
        <taxon>Bacteria</taxon>
        <taxon>Bacillati</taxon>
        <taxon>Actinomycetota</taxon>
        <taxon>Actinomycetes</taxon>
        <taxon>Streptosporangiales</taxon>
        <taxon>Thermomonosporaceae</taxon>
        <taxon>Actinoallomurus</taxon>
    </lineage>
</organism>
<evidence type="ECO:0000313" key="3">
    <source>
        <dbReference type="Proteomes" id="UP001501822"/>
    </source>
</evidence>
<feature type="coiled-coil region" evidence="1">
    <location>
        <begin position="646"/>
        <end position="673"/>
    </location>
</feature>
<name>A0ABN0XBQ7_9ACTN</name>
<dbReference type="EMBL" id="BAAABM010000053">
    <property type="protein sequence ID" value="GAA0360179.1"/>
    <property type="molecule type" value="Genomic_DNA"/>
</dbReference>
<protein>
    <recommendedName>
        <fullName evidence="4">N-6 DNA methylase</fullName>
    </recommendedName>
</protein>
<dbReference type="Proteomes" id="UP001501822">
    <property type="component" value="Unassembled WGS sequence"/>
</dbReference>
<evidence type="ECO:0008006" key="4">
    <source>
        <dbReference type="Google" id="ProtNLM"/>
    </source>
</evidence>
<dbReference type="SUPFAM" id="SSF53335">
    <property type="entry name" value="S-adenosyl-L-methionine-dependent methyltransferases"/>
    <property type="match status" value="1"/>
</dbReference>
<sequence>MTDPYRSAQLMSMTEIAELANVRRPVVSTWRRRHDTFPQPVAGDQAHPLFDAKEIAAWLIETGRADARRIEGDLQTYTLARLGAQMPPRTLIAALTALICLRHLTDDELLDDGTPALITRLRRRAQEADPEDRLLLAEITELRASWLPRIADELIEAAWNTQNAFERVMEVRDRLGATELSVDRIDPALSALAAALADPAGQADRDGIARIADPTAGPGDLLLAVADSLREDQDVRLTACCPDPYLARLTRRRLTVRSVASDFEVRADASGSLEDANVIVTQQPYRPSEDRTAEQTLGALNDLSLQLTTGATAVVVASADAIGRLDPTSEAAVLRKELLMSGFIKAIVRLPGGLMPYRPGYEVALWVMSADYSSPLRGRILLADVSDRTLTRPVIDALATDVLTWRQEGFDPNARSRVHAIAAPVAALVNTPGPLSPRYLPTEREPHQDIPERVARAMELERVLSDVRPERPALRSDLAVRVHPAPPRTATIAELTRGGRARTNRLSLRNGTRIAAELIRSSNDPNWKSLSYPVLGAPELLERSTPGNRRIDRIAFETTYPKAQRSLPGDLIITTVPQPAVLVDHDGYSAVEFPARILRITERGAEYFTPRVLGALLTRTGRVDGAIRPVQRLDELRLPLLPPGELAHFDRLLAELEKRRRQATDELNAIRELLSIAATGLSDGTLTFAGNRRTTTQ</sequence>
<proteinExistence type="predicted"/>
<dbReference type="InterPro" id="IPR029063">
    <property type="entry name" value="SAM-dependent_MTases_sf"/>
</dbReference>